<name>A0A0W0Z8Y3_LEGSP</name>
<dbReference type="Gene3D" id="1.20.140.10">
    <property type="entry name" value="Butyryl-CoA Dehydrogenase, subunit A, domain 3"/>
    <property type="match status" value="1"/>
</dbReference>
<comment type="cofactor">
    <cofactor evidence="1 8">
        <name>FAD</name>
        <dbReference type="ChEBI" id="CHEBI:57692"/>
    </cofactor>
</comment>
<keyword evidence="4" id="KW-0101">Branched-chain amino acid catabolism</keyword>
<dbReference type="FunFam" id="1.20.140.10:FF:000001">
    <property type="entry name" value="Acyl-CoA dehydrogenase"/>
    <property type="match status" value="1"/>
</dbReference>
<evidence type="ECO:0000259" key="11">
    <source>
        <dbReference type="Pfam" id="PF02771"/>
    </source>
</evidence>
<dbReference type="PANTHER" id="PTHR43831:SF1">
    <property type="entry name" value="ISOBUTYRYL-COA DEHYDROGENASE, MITOCHONDRIAL"/>
    <property type="match status" value="1"/>
</dbReference>
<evidence type="ECO:0000259" key="10">
    <source>
        <dbReference type="Pfam" id="PF02770"/>
    </source>
</evidence>
<reference evidence="12 13" key="1">
    <citation type="submission" date="2015-11" db="EMBL/GenBank/DDBJ databases">
        <title>Genomic analysis of 38 Legionella species identifies large and diverse effector repertoires.</title>
        <authorList>
            <person name="Burstein D."/>
            <person name="Amaro F."/>
            <person name="Zusman T."/>
            <person name="Lifshitz Z."/>
            <person name="Cohen O."/>
            <person name="Gilbert J.A."/>
            <person name="Pupko T."/>
            <person name="Shuman H.A."/>
            <person name="Segal G."/>
        </authorList>
    </citation>
    <scope>NUCLEOTIDE SEQUENCE [LARGE SCALE GENOMIC DNA]</scope>
    <source>
        <strain evidence="12 13">Mt.St.Helens-9</strain>
    </source>
</reference>
<keyword evidence="13" id="KW-1185">Reference proteome</keyword>
<dbReference type="InterPro" id="IPR036250">
    <property type="entry name" value="AcylCo_DH-like_C"/>
</dbReference>
<dbReference type="PIRSF" id="PIRSF016578">
    <property type="entry name" value="HsaA"/>
    <property type="match status" value="1"/>
</dbReference>
<dbReference type="Pfam" id="PF02771">
    <property type="entry name" value="Acyl-CoA_dh_N"/>
    <property type="match status" value="1"/>
</dbReference>
<evidence type="ECO:0000256" key="8">
    <source>
        <dbReference type="RuleBase" id="RU362125"/>
    </source>
</evidence>
<comment type="similarity">
    <text evidence="3 8">Belongs to the acyl-CoA dehydrogenase family.</text>
</comment>
<dbReference type="InterPro" id="IPR009075">
    <property type="entry name" value="AcylCo_DH/oxidase_C"/>
</dbReference>
<dbReference type="PANTHER" id="PTHR43831">
    <property type="entry name" value="ISOBUTYRYL-COA DEHYDROGENASE"/>
    <property type="match status" value="1"/>
</dbReference>
<dbReference type="FunFam" id="2.40.110.10:FF:000001">
    <property type="entry name" value="Acyl-CoA dehydrogenase, mitochondrial"/>
    <property type="match status" value="1"/>
</dbReference>
<dbReference type="Pfam" id="PF02770">
    <property type="entry name" value="Acyl-CoA_dh_M"/>
    <property type="match status" value="1"/>
</dbReference>
<keyword evidence="6 8" id="KW-0274">FAD</keyword>
<comment type="pathway">
    <text evidence="2">Amino-acid degradation; L-valine degradation.</text>
</comment>
<dbReference type="InterPro" id="IPR046373">
    <property type="entry name" value="Acyl-CoA_Oxase/DH_mid-dom_sf"/>
</dbReference>
<feature type="domain" description="Acyl-CoA oxidase/dehydrogenase middle" evidence="10">
    <location>
        <begin position="122"/>
        <end position="215"/>
    </location>
</feature>
<dbReference type="PATRIC" id="fig|452.5.peg.646"/>
<dbReference type="InterPro" id="IPR009100">
    <property type="entry name" value="AcylCoA_DH/oxidase_NM_dom_sf"/>
</dbReference>
<proteinExistence type="inferred from homology"/>
<evidence type="ECO:0000256" key="5">
    <source>
        <dbReference type="ARBA" id="ARBA00022630"/>
    </source>
</evidence>
<feature type="domain" description="Acyl-CoA dehydrogenase/oxidase C-terminal" evidence="9">
    <location>
        <begin position="227"/>
        <end position="374"/>
    </location>
</feature>
<dbReference type="GO" id="GO:0050660">
    <property type="term" value="F:flavin adenine dinucleotide binding"/>
    <property type="evidence" value="ECO:0007669"/>
    <property type="project" value="InterPro"/>
</dbReference>
<dbReference type="OrthoDB" id="9770681at2"/>
<keyword evidence="7 8" id="KW-0560">Oxidoreductase</keyword>
<gene>
    <name evidence="12" type="primary">acdA</name>
    <name evidence="12" type="ORF">Lspi_0587</name>
</gene>
<evidence type="ECO:0000256" key="3">
    <source>
        <dbReference type="ARBA" id="ARBA00009347"/>
    </source>
</evidence>
<sequence length="384" mass="42506">MDFKLTEEHLAFRKMAADFARDRLAPNAESWDDNSFFPVDILREAAGLGMAGMAASGDIGGTDLTRLDAAIIFEQLAAGCVTTSAYLSIHNMVTTLVDRYADEPLRTTWGTRLTSMEALASYCLTEPDSGSDAASLKTKAVKEGEHYILNGAKAFISGGSVSDVYLCMVRTGDNTHQGISCLLIEKDTPGLSFGKQEKKLGWRSQPTSMVYFENCRVPVSNRVGQEGMGFKIALNALNGGRVNIAACSLGGAAACLRLSQSYMNERKQFGSKLSKIQALRFYFADMLTEFEAARLMVYRAADALDKEEKHAPMYCAMAKRMATDIAFQISDKAMQIHGGYGYLHDYKIERIFRDLRVHQILEGTNEIMREIIAKLALDEEYYIE</sequence>
<dbReference type="SUPFAM" id="SSF56645">
    <property type="entry name" value="Acyl-CoA dehydrogenase NM domain-like"/>
    <property type="match status" value="1"/>
</dbReference>
<dbReference type="EMBL" id="LNYX01000006">
    <property type="protein sequence ID" value="KTD65513.1"/>
    <property type="molecule type" value="Genomic_DNA"/>
</dbReference>
<dbReference type="Pfam" id="PF00441">
    <property type="entry name" value="Acyl-CoA_dh_1"/>
    <property type="match status" value="1"/>
</dbReference>
<evidence type="ECO:0000256" key="6">
    <source>
        <dbReference type="ARBA" id="ARBA00022827"/>
    </source>
</evidence>
<evidence type="ECO:0000256" key="1">
    <source>
        <dbReference type="ARBA" id="ARBA00001974"/>
    </source>
</evidence>
<dbReference type="InterPro" id="IPR052547">
    <property type="entry name" value="Mito_Isobutyryl-CoADH"/>
</dbReference>
<organism evidence="12 13">
    <name type="scientific">Legionella spiritensis</name>
    <dbReference type="NCBI Taxonomy" id="452"/>
    <lineage>
        <taxon>Bacteria</taxon>
        <taxon>Pseudomonadati</taxon>
        <taxon>Pseudomonadota</taxon>
        <taxon>Gammaproteobacteria</taxon>
        <taxon>Legionellales</taxon>
        <taxon>Legionellaceae</taxon>
        <taxon>Legionella</taxon>
    </lineage>
</organism>
<evidence type="ECO:0000256" key="4">
    <source>
        <dbReference type="ARBA" id="ARBA00022456"/>
    </source>
</evidence>
<dbReference type="Gene3D" id="1.10.540.10">
    <property type="entry name" value="Acyl-CoA dehydrogenase/oxidase, N-terminal domain"/>
    <property type="match status" value="1"/>
</dbReference>
<evidence type="ECO:0000313" key="13">
    <source>
        <dbReference type="Proteomes" id="UP000054877"/>
    </source>
</evidence>
<accession>A0A0W0Z8Y3</accession>
<dbReference type="PROSITE" id="PS00072">
    <property type="entry name" value="ACYL_COA_DH_1"/>
    <property type="match status" value="1"/>
</dbReference>
<dbReference type="InterPro" id="IPR013786">
    <property type="entry name" value="AcylCoA_DH/ox_N"/>
</dbReference>
<dbReference type="InterPro" id="IPR006089">
    <property type="entry name" value="Acyl-CoA_DH_CS"/>
</dbReference>
<evidence type="ECO:0000259" key="9">
    <source>
        <dbReference type="Pfam" id="PF00441"/>
    </source>
</evidence>
<dbReference type="SUPFAM" id="SSF47203">
    <property type="entry name" value="Acyl-CoA dehydrogenase C-terminal domain-like"/>
    <property type="match status" value="1"/>
</dbReference>
<dbReference type="AlphaFoldDB" id="A0A0W0Z8Y3"/>
<dbReference type="InterPro" id="IPR006091">
    <property type="entry name" value="Acyl-CoA_Oxase/DH_mid-dom"/>
</dbReference>
<dbReference type="PROSITE" id="PS00073">
    <property type="entry name" value="ACYL_COA_DH_2"/>
    <property type="match status" value="1"/>
</dbReference>
<keyword evidence="5 8" id="KW-0285">Flavoprotein</keyword>
<evidence type="ECO:0000256" key="7">
    <source>
        <dbReference type="ARBA" id="ARBA00023002"/>
    </source>
</evidence>
<protein>
    <submittedName>
        <fullName evidence="12">Acyl CoA dehydrogenase</fullName>
    </submittedName>
</protein>
<dbReference type="RefSeq" id="WP_058482533.1">
    <property type="nucleotide sequence ID" value="NZ_CAAAII010000024.1"/>
</dbReference>
<dbReference type="Proteomes" id="UP000054877">
    <property type="component" value="Unassembled WGS sequence"/>
</dbReference>
<comment type="caution">
    <text evidence="12">The sequence shown here is derived from an EMBL/GenBank/DDBJ whole genome shotgun (WGS) entry which is preliminary data.</text>
</comment>
<feature type="domain" description="Acyl-CoA dehydrogenase/oxidase N-terminal" evidence="11">
    <location>
        <begin position="6"/>
        <end position="117"/>
    </location>
</feature>
<dbReference type="GO" id="GO:0003995">
    <property type="term" value="F:acyl-CoA dehydrogenase activity"/>
    <property type="evidence" value="ECO:0007669"/>
    <property type="project" value="InterPro"/>
</dbReference>
<evidence type="ECO:0000313" key="12">
    <source>
        <dbReference type="EMBL" id="KTD65513.1"/>
    </source>
</evidence>
<dbReference type="GO" id="GO:0009083">
    <property type="term" value="P:branched-chain amino acid catabolic process"/>
    <property type="evidence" value="ECO:0007669"/>
    <property type="project" value="UniProtKB-KW"/>
</dbReference>
<dbReference type="STRING" id="452.Lspi_0587"/>
<dbReference type="Gene3D" id="2.40.110.10">
    <property type="entry name" value="Butyryl-CoA Dehydrogenase, subunit A, domain 2"/>
    <property type="match status" value="1"/>
</dbReference>
<dbReference type="InterPro" id="IPR037069">
    <property type="entry name" value="AcylCoA_DH/ox_N_sf"/>
</dbReference>
<evidence type="ECO:0000256" key="2">
    <source>
        <dbReference type="ARBA" id="ARBA00005109"/>
    </source>
</evidence>